<proteinExistence type="predicted"/>
<dbReference type="EMBL" id="CP001140">
    <property type="protein sequence ID" value="ACL11678.1"/>
    <property type="molecule type" value="Genomic_DNA"/>
</dbReference>
<dbReference type="AlphaFoldDB" id="B8D6E7"/>
<dbReference type="Proteomes" id="UP000006903">
    <property type="component" value="Chromosome"/>
</dbReference>
<protein>
    <submittedName>
        <fullName evidence="1">Uncharacterized protein</fullName>
    </submittedName>
</protein>
<dbReference type="KEGG" id="dka:DKAM_1352"/>
<gene>
    <name evidence="1" type="ordered locus">DKAM_1352</name>
</gene>
<evidence type="ECO:0000313" key="1">
    <source>
        <dbReference type="EMBL" id="ACL11678.1"/>
    </source>
</evidence>
<organism evidence="1 2">
    <name type="scientific">Desulfurococcus amylolyticus (strain DSM 18924 / JCM 16383 / VKM B-2413 / 1221n)</name>
    <name type="common">Desulfurococcus kamchatkensis</name>
    <dbReference type="NCBI Taxonomy" id="490899"/>
    <lineage>
        <taxon>Archaea</taxon>
        <taxon>Thermoproteota</taxon>
        <taxon>Thermoprotei</taxon>
        <taxon>Desulfurococcales</taxon>
        <taxon>Desulfurococcaceae</taxon>
        <taxon>Desulfurococcus</taxon>
    </lineage>
</organism>
<sequence>MIEVAEVYFARCSVIKYRKGDIVLYPLAGYREKMKHLHGKKYMQ</sequence>
<name>B8D6E7_DESA1</name>
<accession>B8D6E7</accession>
<evidence type="ECO:0000313" key="2">
    <source>
        <dbReference type="Proteomes" id="UP000006903"/>
    </source>
</evidence>
<reference evidence="1 2" key="1">
    <citation type="journal article" date="2009" name="J. Bacteriol.">
        <title>Complete genome sequence of the anaerobic, protein-degrading hyperthermophilic crenarchaeon Desulfurococcus kamchatkensis.</title>
        <authorList>
            <person name="Ravin N.V."/>
            <person name="Mardanov A.V."/>
            <person name="Beletsky A.V."/>
            <person name="Kublanov I.V."/>
            <person name="Kolganova T.V."/>
            <person name="Lebedinsky A.V."/>
            <person name="Chernyh N.A."/>
            <person name="Bonch-Osmolovskaya E.A."/>
            <person name="Skryabin K.G."/>
        </authorList>
    </citation>
    <scope>NUCLEOTIDE SEQUENCE [LARGE SCALE GENOMIC DNA]</scope>
    <source>
        <strain evidence="2">DSM 18924 / JCM 16383 / VKM B-2413 / 1221n</strain>
    </source>
</reference>
<dbReference type="HOGENOM" id="CLU_3210597_0_0_2"/>